<keyword evidence="3" id="KW-0862">Zinc</keyword>
<feature type="domain" description="CENP-V/GFA" evidence="5">
    <location>
        <begin position="3"/>
        <end position="106"/>
    </location>
</feature>
<gene>
    <name evidence="6" type="ORF">HH212_21365</name>
</gene>
<dbReference type="Proteomes" id="UP000502415">
    <property type="component" value="Chromosome"/>
</dbReference>
<comment type="similarity">
    <text evidence="1">Belongs to the Gfa family.</text>
</comment>
<sequence>MVLRGGCACGAVRYEAAAAPFHRTLCHCADCRRAAGAPAVAWFSVPAAALAWVRGAPRRHRSSAAVERAFCGRCGTQLTYRHDDIPGEVDITTCSLDDPEQAAPQDHTFAARRLRWLRVDDGLPVYPATRAAGMS</sequence>
<evidence type="ECO:0000256" key="1">
    <source>
        <dbReference type="ARBA" id="ARBA00005495"/>
    </source>
</evidence>
<evidence type="ECO:0000256" key="3">
    <source>
        <dbReference type="ARBA" id="ARBA00022833"/>
    </source>
</evidence>
<name>A0A7Z2ZVN9_9BURK</name>
<proteinExistence type="inferred from homology"/>
<dbReference type="GO" id="GO:0046872">
    <property type="term" value="F:metal ion binding"/>
    <property type="evidence" value="ECO:0007669"/>
    <property type="project" value="UniProtKB-KW"/>
</dbReference>
<reference evidence="6 7" key="1">
    <citation type="submission" date="2020-04" db="EMBL/GenBank/DDBJ databases">
        <title>Genome sequencing of novel species.</title>
        <authorList>
            <person name="Heo J."/>
            <person name="Kim S.-J."/>
            <person name="Kim J.-S."/>
            <person name="Hong S.-B."/>
            <person name="Kwon S.-W."/>
        </authorList>
    </citation>
    <scope>NUCLEOTIDE SEQUENCE [LARGE SCALE GENOMIC DNA]</scope>
    <source>
        <strain evidence="6 7">GN2-R2</strain>
    </source>
</reference>
<organism evidence="6 7">
    <name type="scientific">Massilia forsythiae</name>
    <dbReference type="NCBI Taxonomy" id="2728020"/>
    <lineage>
        <taxon>Bacteria</taxon>
        <taxon>Pseudomonadati</taxon>
        <taxon>Pseudomonadota</taxon>
        <taxon>Betaproteobacteria</taxon>
        <taxon>Burkholderiales</taxon>
        <taxon>Oxalobacteraceae</taxon>
        <taxon>Telluria group</taxon>
        <taxon>Massilia</taxon>
    </lineage>
</organism>
<dbReference type="EMBL" id="CP051685">
    <property type="protein sequence ID" value="QJE03520.1"/>
    <property type="molecule type" value="Genomic_DNA"/>
</dbReference>
<evidence type="ECO:0000259" key="5">
    <source>
        <dbReference type="PROSITE" id="PS51891"/>
    </source>
</evidence>
<dbReference type="AlphaFoldDB" id="A0A7Z2ZVN9"/>
<dbReference type="InterPro" id="IPR006913">
    <property type="entry name" value="CENP-V/GFA"/>
</dbReference>
<protein>
    <submittedName>
        <fullName evidence="6">GFA family protein</fullName>
    </submittedName>
</protein>
<dbReference type="Gene3D" id="3.90.1590.10">
    <property type="entry name" value="glutathione-dependent formaldehyde- activating enzyme (gfa)"/>
    <property type="match status" value="1"/>
</dbReference>
<dbReference type="Pfam" id="PF04828">
    <property type="entry name" value="GFA"/>
    <property type="match status" value="1"/>
</dbReference>
<evidence type="ECO:0000313" key="6">
    <source>
        <dbReference type="EMBL" id="QJE03520.1"/>
    </source>
</evidence>
<dbReference type="PANTHER" id="PTHR33337:SF40">
    <property type="entry name" value="CENP-V_GFA DOMAIN-CONTAINING PROTEIN-RELATED"/>
    <property type="match status" value="1"/>
</dbReference>
<accession>A0A7Z2ZVN9</accession>
<dbReference type="PROSITE" id="PS51891">
    <property type="entry name" value="CENP_V_GFA"/>
    <property type="match status" value="1"/>
</dbReference>
<evidence type="ECO:0000256" key="4">
    <source>
        <dbReference type="ARBA" id="ARBA00023239"/>
    </source>
</evidence>
<evidence type="ECO:0000256" key="2">
    <source>
        <dbReference type="ARBA" id="ARBA00022723"/>
    </source>
</evidence>
<keyword evidence="7" id="KW-1185">Reference proteome</keyword>
<evidence type="ECO:0000313" key="7">
    <source>
        <dbReference type="Proteomes" id="UP000502415"/>
    </source>
</evidence>
<dbReference type="InterPro" id="IPR011057">
    <property type="entry name" value="Mss4-like_sf"/>
</dbReference>
<keyword evidence="4" id="KW-0456">Lyase</keyword>
<dbReference type="GO" id="GO:0016846">
    <property type="term" value="F:carbon-sulfur lyase activity"/>
    <property type="evidence" value="ECO:0007669"/>
    <property type="project" value="InterPro"/>
</dbReference>
<dbReference type="SUPFAM" id="SSF51316">
    <property type="entry name" value="Mss4-like"/>
    <property type="match status" value="1"/>
</dbReference>
<keyword evidence="2" id="KW-0479">Metal-binding</keyword>
<dbReference type="KEGG" id="mfy:HH212_21365"/>
<dbReference type="PANTHER" id="PTHR33337">
    <property type="entry name" value="GFA DOMAIN-CONTAINING PROTEIN"/>
    <property type="match status" value="1"/>
</dbReference>